<feature type="non-terminal residue" evidence="6">
    <location>
        <position position="283"/>
    </location>
</feature>
<feature type="non-terminal residue" evidence="6">
    <location>
        <position position="1"/>
    </location>
</feature>
<evidence type="ECO:0000256" key="3">
    <source>
        <dbReference type="ARBA" id="ARBA00022741"/>
    </source>
</evidence>
<evidence type="ECO:0000256" key="4">
    <source>
        <dbReference type="ARBA" id="ARBA00022840"/>
    </source>
</evidence>
<evidence type="ECO:0000256" key="1">
    <source>
        <dbReference type="ARBA" id="ARBA00005417"/>
    </source>
</evidence>
<dbReference type="Pfam" id="PF00005">
    <property type="entry name" value="ABC_tran"/>
    <property type="match status" value="1"/>
</dbReference>
<evidence type="ECO:0000259" key="5">
    <source>
        <dbReference type="PROSITE" id="PS50893"/>
    </source>
</evidence>
<name>X1B8Z6_9ZZZZ</name>
<reference evidence="6" key="1">
    <citation type="journal article" date="2014" name="Front. Microbiol.">
        <title>High frequency of phylogenetically diverse reductive dehalogenase-homologous genes in deep subseafloor sedimentary metagenomes.</title>
        <authorList>
            <person name="Kawai M."/>
            <person name="Futagami T."/>
            <person name="Toyoda A."/>
            <person name="Takaki Y."/>
            <person name="Nishi S."/>
            <person name="Hori S."/>
            <person name="Arai W."/>
            <person name="Tsubouchi T."/>
            <person name="Morono Y."/>
            <person name="Uchiyama I."/>
            <person name="Ito T."/>
            <person name="Fujiyama A."/>
            <person name="Inagaki F."/>
            <person name="Takami H."/>
        </authorList>
    </citation>
    <scope>NUCLEOTIDE SEQUENCE</scope>
    <source>
        <strain evidence="6">Expedition CK06-06</strain>
    </source>
</reference>
<dbReference type="GO" id="GO:0005524">
    <property type="term" value="F:ATP binding"/>
    <property type="evidence" value="ECO:0007669"/>
    <property type="project" value="UniProtKB-KW"/>
</dbReference>
<protein>
    <recommendedName>
        <fullName evidence="5">ABC transporter domain-containing protein</fullName>
    </recommendedName>
</protein>
<dbReference type="PANTHER" id="PTHR42711:SF5">
    <property type="entry name" value="ABC TRANSPORTER ATP-BINDING PROTEIN NATA"/>
    <property type="match status" value="1"/>
</dbReference>
<evidence type="ECO:0000256" key="2">
    <source>
        <dbReference type="ARBA" id="ARBA00022448"/>
    </source>
</evidence>
<dbReference type="PANTHER" id="PTHR42711">
    <property type="entry name" value="ABC TRANSPORTER ATP-BINDING PROTEIN"/>
    <property type="match status" value="1"/>
</dbReference>
<comment type="similarity">
    <text evidence="1">Belongs to the ABC transporter superfamily.</text>
</comment>
<feature type="domain" description="ABC transporter" evidence="5">
    <location>
        <begin position="3"/>
        <end position="236"/>
    </location>
</feature>
<dbReference type="AlphaFoldDB" id="X1B8Z6"/>
<comment type="caution">
    <text evidence="6">The sequence shown here is derived from an EMBL/GenBank/DDBJ whole genome shotgun (WGS) entry which is preliminary data.</text>
</comment>
<dbReference type="InterPro" id="IPR003439">
    <property type="entry name" value="ABC_transporter-like_ATP-bd"/>
</dbReference>
<accession>X1B8Z6</accession>
<gene>
    <name evidence="6" type="ORF">S01H4_44452</name>
</gene>
<dbReference type="PROSITE" id="PS50893">
    <property type="entry name" value="ABC_TRANSPORTER_2"/>
    <property type="match status" value="1"/>
</dbReference>
<dbReference type="EMBL" id="BART01024651">
    <property type="protein sequence ID" value="GAG91560.1"/>
    <property type="molecule type" value="Genomic_DNA"/>
</dbReference>
<dbReference type="InterPro" id="IPR027417">
    <property type="entry name" value="P-loop_NTPase"/>
</dbReference>
<sequence>TVIKLENLTKKFGNFTAVNSINLEVHRGETIGLVGPNGAGKTTTIKMIAKILRPNSGKILIQTNHSGLKDLQSVSTTVSQIGFLIDIPNFYNMTGYQLLKYFAKIQRYPKNKIESRIDELLELFKLSEWKHEKVKNYSKGMTQKLGIIQAILHDPVIIILDEPQTGLDPLARIEIRKYIKKLSKLGKTIFVASHMLYEISEVCDKIALINYGKIIGFDTVDNLALNLKTKEINCLLLEQVDTEKLAPLLNRMVERLNPYLDQNLDPDISNIPIEYNLEHQGFK</sequence>
<dbReference type="SUPFAM" id="SSF52540">
    <property type="entry name" value="P-loop containing nucleoside triphosphate hydrolases"/>
    <property type="match status" value="1"/>
</dbReference>
<organism evidence="6">
    <name type="scientific">marine sediment metagenome</name>
    <dbReference type="NCBI Taxonomy" id="412755"/>
    <lineage>
        <taxon>unclassified sequences</taxon>
        <taxon>metagenomes</taxon>
        <taxon>ecological metagenomes</taxon>
    </lineage>
</organism>
<keyword evidence="3" id="KW-0547">Nucleotide-binding</keyword>
<dbReference type="GO" id="GO:0016887">
    <property type="term" value="F:ATP hydrolysis activity"/>
    <property type="evidence" value="ECO:0007669"/>
    <property type="project" value="InterPro"/>
</dbReference>
<dbReference type="InterPro" id="IPR050763">
    <property type="entry name" value="ABC_transporter_ATP-binding"/>
</dbReference>
<dbReference type="InterPro" id="IPR003593">
    <property type="entry name" value="AAA+_ATPase"/>
</dbReference>
<dbReference type="SMART" id="SM00382">
    <property type="entry name" value="AAA"/>
    <property type="match status" value="1"/>
</dbReference>
<dbReference type="Gene3D" id="3.40.50.300">
    <property type="entry name" value="P-loop containing nucleotide triphosphate hydrolases"/>
    <property type="match status" value="1"/>
</dbReference>
<keyword evidence="4" id="KW-0067">ATP-binding</keyword>
<evidence type="ECO:0000313" key="6">
    <source>
        <dbReference type="EMBL" id="GAG91560.1"/>
    </source>
</evidence>
<proteinExistence type="inferred from homology"/>
<keyword evidence="2" id="KW-0813">Transport</keyword>